<organism evidence="1 2">
    <name type="scientific">Streptomyces decoyicus</name>
    <dbReference type="NCBI Taxonomy" id="249567"/>
    <lineage>
        <taxon>Bacteria</taxon>
        <taxon>Bacillati</taxon>
        <taxon>Actinomycetota</taxon>
        <taxon>Actinomycetes</taxon>
        <taxon>Kitasatosporales</taxon>
        <taxon>Streptomycetaceae</taxon>
        <taxon>Streptomyces</taxon>
    </lineage>
</organism>
<protein>
    <recommendedName>
        <fullName evidence="3">DUF5753 domain-containing protein</fullName>
    </recommendedName>
</protein>
<dbReference type="RefSeq" id="WP_326619967.1">
    <property type="nucleotide sequence ID" value="NZ_CP109106.1"/>
</dbReference>
<dbReference type="EMBL" id="CP109106">
    <property type="protein sequence ID" value="WSB70409.1"/>
    <property type="molecule type" value="Genomic_DNA"/>
</dbReference>
<keyword evidence="2" id="KW-1185">Reference proteome</keyword>
<evidence type="ECO:0008006" key="3">
    <source>
        <dbReference type="Google" id="ProtNLM"/>
    </source>
</evidence>
<evidence type="ECO:0000313" key="2">
    <source>
        <dbReference type="Proteomes" id="UP001344251"/>
    </source>
</evidence>
<dbReference type="Proteomes" id="UP001344251">
    <property type="component" value="Chromosome"/>
</dbReference>
<proteinExistence type="predicted"/>
<reference evidence="1 2" key="1">
    <citation type="submission" date="2022-10" db="EMBL/GenBank/DDBJ databases">
        <title>The complete genomes of actinobacterial strains from the NBC collection.</title>
        <authorList>
            <person name="Joergensen T.S."/>
            <person name="Alvarez Arevalo M."/>
            <person name="Sterndorff E.B."/>
            <person name="Faurdal D."/>
            <person name="Vuksanovic O."/>
            <person name="Mourched A.-S."/>
            <person name="Charusanti P."/>
            <person name="Shaw S."/>
            <person name="Blin K."/>
            <person name="Weber T."/>
        </authorList>
    </citation>
    <scope>NUCLEOTIDE SEQUENCE [LARGE SCALE GENOMIC DNA]</scope>
    <source>
        <strain evidence="1 2">NBC 01774</strain>
    </source>
</reference>
<gene>
    <name evidence="1" type="ORF">OG863_21995</name>
</gene>
<sequence length="205" mass="23505">MTSQQSPEDLWCQLQPDARHALSNLLAEITDHNSSGQRSPQSLFEAYTYAKDITARAIQSRMLMHLPSENQKFRELHAEVQRQMMSRYAESIPENLLKTPYGGKTYERLFSLLQENQAQPVPAAMLRIVTGDDVHTERRARELRELGFDLAWYELDGINVYELRSLDIDLGMIPAIVRNKIRRSKALNQGEKLRILQQAGIPIDG</sequence>
<evidence type="ECO:0000313" key="1">
    <source>
        <dbReference type="EMBL" id="WSB70409.1"/>
    </source>
</evidence>
<name>A0ABZ1FJ04_9ACTN</name>
<accession>A0ABZ1FJ04</accession>